<gene>
    <name evidence="3" type="ORF">JCM9140_3604</name>
</gene>
<dbReference type="STRING" id="1236970.JCM9140_3604"/>
<evidence type="ECO:0000313" key="3">
    <source>
        <dbReference type="EMBL" id="GAE27457.1"/>
    </source>
</evidence>
<dbReference type="InterPro" id="IPR001119">
    <property type="entry name" value="SLH_dom"/>
</dbReference>
<comment type="caution">
    <text evidence="3">The sequence shown here is derived from an EMBL/GenBank/DDBJ whole genome shotgun (WGS) entry which is preliminary data.</text>
</comment>
<evidence type="ECO:0000259" key="2">
    <source>
        <dbReference type="PROSITE" id="PS51272"/>
    </source>
</evidence>
<evidence type="ECO:0000313" key="4">
    <source>
        <dbReference type="Proteomes" id="UP000018890"/>
    </source>
</evidence>
<evidence type="ECO:0000256" key="1">
    <source>
        <dbReference type="ARBA" id="ARBA00022729"/>
    </source>
</evidence>
<proteinExistence type="predicted"/>
<dbReference type="InterPro" id="IPR051465">
    <property type="entry name" value="Cell_Envelope_Struct_Comp"/>
</dbReference>
<keyword evidence="4" id="KW-1185">Reference proteome</keyword>
<feature type="domain" description="SLH" evidence="2">
    <location>
        <begin position="98"/>
        <end position="156"/>
    </location>
</feature>
<reference evidence="3" key="1">
    <citation type="journal article" date="2014" name="Genome Announc.">
        <title>Draft Genome Sequences of Three Alkaliphilic Bacillus Strains, Bacillus wakoensis JCM 9140T, Bacillus akibai JCM 9157T, and Bacillus hemicellulosilyticus JCM 9152T.</title>
        <authorList>
            <person name="Yuki M."/>
            <person name="Oshima K."/>
            <person name="Suda W."/>
            <person name="Oshida Y."/>
            <person name="Kitamura K."/>
            <person name="Iida T."/>
            <person name="Hattori M."/>
            <person name="Ohkuma M."/>
        </authorList>
    </citation>
    <scope>NUCLEOTIDE SEQUENCE [LARGE SCALE GENOMIC DNA]</scope>
    <source>
        <strain evidence="3">JCM 9140</strain>
    </source>
</reference>
<sequence>MFRVQQSLFEPDAPLTRAQAAKILSETLNLTANQYRLQATDVLDSHWAIDSFKALEKAGIMTGTNGKLQPNAHVTRAQMASMLTRAFDYAGPTSFASFTDIDRDFWAYHDVNTLAANGVTTQVNQAFRPNEETTRAQFSLFVARSLDDRFKVYSSK</sequence>
<dbReference type="PANTHER" id="PTHR43308:SF5">
    <property type="entry name" value="S-LAYER PROTEIN _ PEPTIDOGLYCAN ENDO-BETA-N-ACETYLGLUCOSAMINIDASE"/>
    <property type="match status" value="1"/>
</dbReference>
<dbReference type="PROSITE" id="PS51272">
    <property type="entry name" value="SLH"/>
    <property type="match status" value="2"/>
</dbReference>
<dbReference type="PANTHER" id="PTHR43308">
    <property type="entry name" value="OUTER MEMBRANE PROTEIN ALPHA-RELATED"/>
    <property type="match status" value="1"/>
</dbReference>
<feature type="domain" description="SLH" evidence="2">
    <location>
        <begin position="35"/>
        <end position="97"/>
    </location>
</feature>
<name>W4Q650_9BACI</name>
<accession>W4Q650</accession>
<dbReference type="Pfam" id="PF00395">
    <property type="entry name" value="SLH"/>
    <property type="match status" value="2"/>
</dbReference>
<keyword evidence="1" id="KW-0732">Signal</keyword>
<dbReference type="AlphaFoldDB" id="W4Q650"/>
<dbReference type="EMBL" id="BAUT01000051">
    <property type="protein sequence ID" value="GAE27457.1"/>
    <property type="molecule type" value="Genomic_DNA"/>
</dbReference>
<dbReference type="RefSeq" id="WP_052002320.1">
    <property type="nucleotide sequence ID" value="NZ_BAUT01000051.1"/>
</dbReference>
<organism evidence="3 4">
    <name type="scientific">Halalkalibacter wakoensis JCM 9140</name>
    <dbReference type="NCBI Taxonomy" id="1236970"/>
    <lineage>
        <taxon>Bacteria</taxon>
        <taxon>Bacillati</taxon>
        <taxon>Bacillota</taxon>
        <taxon>Bacilli</taxon>
        <taxon>Bacillales</taxon>
        <taxon>Bacillaceae</taxon>
        <taxon>Halalkalibacter</taxon>
    </lineage>
</organism>
<dbReference type="Proteomes" id="UP000018890">
    <property type="component" value="Unassembled WGS sequence"/>
</dbReference>
<protein>
    <recommendedName>
        <fullName evidence="2">SLH domain-containing protein</fullName>
    </recommendedName>
</protein>